<reference evidence="4 5" key="1">
    <citation type="journal article" date="2017" name="Genome Announc.">
        <title>Draft Genome Sequence of Romboutsia weinsteinii sp. nov. Strain CCRI-19649(T) Isolated from Surface Water.</title>
        <authorList>
            <person name="Maheux A.F."/>
            <person name="Boudreau D.K."/>
            <person name="Berube E."/>
            <person name="Boissinot M."/>
            <person name="Cantin P."/>
            <person name="Raymond F."/>
            <person name="Corbeil J."/>
            <person name="Omar R.F."/>
            <person name="Bergeron M.G."/>
        </authorList>
    </citation>
    <scope>NUCLEOTIDE SEQUENCE [LARGE SCALE GENOMIC DNA]</scope>
    <source>
        <strain evidence="4 5">CCRI-19649</strain>
    </source>
</reference>
<organism evidence="4 5">
    <name type="scientific">Romboutsia weinsteinii</name>
    <dbReference type="NCBI Taxonomy" id="2020949"/>
    <lineage>
        <taxon>Bacteria</taxon>
        <taxon>Bacillati</taxon>
        <taxon>Bacillota</taxon>
        <taxon>Clostridia</taxon>
        <taxon>Peptostreptococcales</taxon>
        <taxon>Peptostreptococcaceae</taxon>
        <taxon>Romboutsia</taxon>
    </lineage>
</organism>
<dbReference type="PANTHER" id="PTHR45138:SF9">
    <property type="entry name" value="DIGUANYLATE CYCLASE DGCM-RELATED"/>
    <property type="match status" value="1"/>
</dbReference>
<feature type="transmembrane region" description="Helical" evidence="1">
    <location>
        <begin position="46"/>
        <end position="65"/>
    </location>
</feature>
<dbReference type="GO" id="GO:0043709">
    <property type="term" value="P:cell adhesion involved in single-species biofilm formation"/>
    <property type="evidence" value="ECO:0007669"/>
    <property type="project" value="TreeGrafter"/>
</dbReference>
<dbReference type="SUPFAM" id="SSF109604">
    <property type="entry name" value="HD-domain/PDEase-like"/>
    <property type="match status" value="1"/>
</dbReference>
<dbReference type="SMART" id="SM00267">
    <property type="entry name" value="GGDEF"/>
    <property type="match status" value="1"/>
</dbReference>
<feature type="non-terminal residue" evidence="4">
    <location>
        <position position="514"/>
    </location>
</feature>
<evidence type="ECO:0000256" key="1">
    <source>
        <dbReference type="SAM" id="Phobius"/>
    </source>
</evidence>
<dbReference type="CDD" id="cd01949">
    <property type="entry name" value="GGDEF"/>
    <property type="match status" value="1"/>
</dbReference>
<dbReference type="Pfam" id="PF13487">
    <property type="entry name" value="HD_5"/>
    <property type="match status" value="1"/>
</dbReference>
<evidence type="ECO:0000259" key="2">
    <source>
        <dbReference type="PROSITE" id="PS50887"/>
    </source>
</evidence>
<dbReference type="Pfam" id="PF00990">
    <property type="entry name" value="GGDEF"/>
    <property type="match status" value="1"/>
</dbReference>
<feature type="domain" description="HD-GYP" evidence="3">
    <location>
        <begin position="384"/>
        <end position="514"/>
    </location>
</feature>
<dbReference type="InterPro" id="IPR029787">
    <property type="entry name" value="Nucleotide_cyclase"/>
</dbReference>
<dbReference type="AlphaFoldDB" id="A0A371IZ03"/>
<comment type="caution">
    <text evidence="4">The sequence shown here is derived from an EMBL/GenBank/DDBJ whole genome shotgun (WGS) entry which is preliminary data.</text>
</comment>
<feature type="transmembrane region" description="Helical" evidence="1">
    <location>
        <begin position="77"/>
        <end position="96"/>
    </location>
</feature>
<dbReference type="GO" id="GO:1902201">
    <property type="term" value="P:negative regulation of bacterial-type flagellum-dependent cell motility"/>
    <property type="evidence" value="ECO:0007669"/>
    <property type="project" value="TreeGrafter"/>
</dbReference>
<dbReference type="GO" id="GO:0052621">
    <property type="term" value="F:diguanylate cyclase activity"/>
    <property type="evidence" value="ECO:0007669"/>
    <property type="project" value="TreeGrafter"/>
</dbReference>
<keyword evidence="1" id="KW-0812">Transmembrane</keyword>
<dbReference type="GO" id="GO:0005886">
    <property type="term" value="C:plasma membrane"/>
    <property type="evidence" value="ECO:0007669"/>
    <property type="project" value="TreeGrafter"/>
</dbReference>
<dbReference type="Gene3D" id="3.30.70.270">
    <property type="match status" value="1"/>
</dbReference>
<evidence type="ECO:0000259" key="3">
    <source>
        <dbReference type="PROSITE" id="PS51832"/>
    </source>
</evidence>
<dbReference type="SUPFAM" id="SSF55073">
    <property type="entry name" value="Nucleotide cyclase"/>
    <property type="match status" value="1"/>
</dbReference>
<feature type="domain" description="GGDEF" evidence="2">
    <location>
        <begin position="238"/>
        <end position="373"/>
    </location>
</feature>
<sequence>MNSFEERRNQKISEILATIKVIYILLGMVAMMSSNKNIMDIANSSVSIYIIVILVLVVIYFAWIARSQQMDIKSINIKYIFEISLLLSIFIIVLMTSDLHKSPYKFICIFIIMIAAIQYGKKHSLIVAVLSAGIIIGIDLLGSFTQVMSDPALNISGVREIITYTKNMMTASFEADLVIISALLVTSYILGMYVDIEEEHSSELKNLVSIDELTGLFNHRYFQEQLSRAIESADEINCDVSLLFMDIDYFKHYNDTNGHQAGDLVLRKVGEILKNSVRDGDIVARYGGEEFAVILPCTNIHDAITVGERVRKAIQHTHFYGQENQPNRNITMSIGVSSYPSAAKSKHQLINTADDALYRAKSFNKNRVEIYHNILDETCTHMNIAEDTIKSLKKFISMINVKDRYTYGHTERVVIYSKWFSEYLDLNDEDKLNLRIAAYLHDIGKVEIPESVLNKKDKLADEEFEILKSHPTMGADLINNIEEFKPLIPLIKHHHERYDGRGYPSKLKGDEIPY</sequence>
<dbReference type="RefSeq" id="WP_116041613.1">
    <property type="nucleotide sequence ID" value="NZ_NOJY02000051.1"/>
</dbReference>
<keyword evidence="1" id="KW-0472">Membrane</keyword>
<accession>A0A371IZ03</accession>
<dbReference type="InterPro" id="IPR037522">
    <property type="entry name" value="HD_GYP_dom"/>
</dbReference>
<protein>
    <submittedName>
        <fullName evidence="4">Diguanylate cyclase</fullName>
    </submittedName>
</protein>
<proteinExistence type="predicted"/>
<gene>
    <name evidence="4" type="ORF">CHL78_016715</name>
</gene>
<feature type="transmembrane region" description="Helical" evidence="1">
    <location>
        <begin position="102"/>
        <end position="119"/>
    </location>
</feature>
<dbReference type="OrthoDB" id="9804747at2"/>
<keyword evidence="1" id="KW-1133">Transmembrane helix</keyword>
<name>A0A371IZ03_9FIRM</name>
<dbReference type="Gene3D" id="1.10.3210.10">
    <property type="entry name" value="Hypothetical protein af1432"/>
    <property type="match status" value="1"/>
</dbReference>
<evidence type="ECO:0000313" key="4">
    <source>
        <dbReference type="EMBL" id="RDY25715.1"/>
    </source>
</evidence>
<dbReference type="FunFam" id="3.30.70.270:FF:000001">
    <property type="entry name" value="Diguanylate cyclase domain protein"/>
    <property type="match status" value="1"/>
</dbReference>
<dbReference type="EMBL" id="NOJY02000051">
    <property type="protein sequence ID" value="RDY25715.1"/>
    <property type="molecule type" value="Genomic_DNA"/>
</dbReference>
<dbReference type="CDD" id="cd00077">
    <property type="entry name" value="HDc"/>
    <property type="match status" value="1"/>
</dbReference>
<dbReference type="NCBIfam" id="TIGR00254">
    <property type="entry name" value="GGDEF"/>
    <property type="match status" value="1"/>
</dbReference>
<feature type="transmembrane region" description="Helical" evidence="1">
    <location>
        <begin position="126"/>
        <end position="144"/>
    </location>
</feature>
<dbReference type="Proteomes" id="UP000215694">
    <property type="component" value="Unassembled WGS sequence"/>
</dbReference>
<dbReference type="InterPro" id="IPR050469">
    <property type="entry name" value="Diguanylate_Cyclase"/>
</dbReference>
<dbReference type="InterPro" id="IPR043128">
    <property type="entry name" value="Rev_trsase/Diguanyl_cyclase"/>
</dbReference>
<dbReference type="PROSITE" id="PS51832">
    <property type="entry name" value="HD_GYP"/>
    <property type="match status" value="1"/>
</dbReference>
<dbReference type="InterPro" id="IPR003607">
    <property type="entry name" value="HD/PDEase_dom"/>
</dbReference>
<feature type="transmembrane region" description="Helical" evidence="1">
    <location>
        <begin position="12"/>
        <end position="34"/>
    </location>
</feature>
<dbReference type="PROSITE" id="PS50887">
    <property type="entry name" value="GGDEF"/>
    <property type="match status" value="1"/>
</dbReference>
<dbReference type="InterPro" id="IPR000160">
    <property type="entry name" value="GGDEF_dom"/>
</dbReference>
<dbReference type="PANTHER" id="PTHR45138">
    <property type="entry name" value="REGULATORY COMPONENTS OF SENSORY TRANSDUCTION SYSTEM"/>
    <property type="match status" value="1"/>
</dbReference>
<keyword evidence="5" id="KW-1185">Reference proteome</keyword>
<evidence type="ECO:0000313" key="5">
    <source>
        <dbReference type="Proteomes" id="UP000215694"/>
    </source>
</evidence>